<dbReference type="Proteomes" id="UP001239111">
    <property type="component" value="Chromosome 1"/>
</dbReference>
<name>A0ACC2PI68_9HYME</name>
<accession>A0ACC2PI68</accession>
<sequence>MPFTSWTWQNIAIGLVSLLLILLSFALIHTKFANMRSPRSTLLEALANMSRSLDKLHNGLEDISERAIRARISLDRLTLNCGVSSLGHKNRLENDLDRSNDDDRDRGATNTEVT</sequence>
<protein>
    <submittedName>
        <fullName evidence="1">Uncharacterized protein</fullName>
    </submittedName>
</protein>
<reference evidence="1" key="1">
    <citation type="submission" date="2023-04" db="EMBL/GenBank/DDBJ databases">
        <title>A chromosome-level genome assembly of the parasitoid wasp Eretmocerus hayati.</title>
        <authorList>
            <person name="Zhong Y."/>
            <person name="Liu S."/>
            <person name="Liu Y."/>
        </authorList>
    </citation>
    <scope>NUCLEOTIDE SEQUENCE</scope>
    <source>
        <strain evidence="1">ZJU_SS_LIU_2023</strain>
    </source>
</reference>
<gene>
    <name evidence="1" type="ORF">QAD02_019081</name>
</gene>
<dbReference type="EMBL" id="CM056741">
    <property type="protein sequence ID" value="KAJ8683289.1"/>
    <property type="molecule type" value="Genomic_DNA"/>
</dbReference>
<organism evidence="1 2">
    <name type="scientific">Eretmocerus hayati</name>
    <dbReference type="NCBI Taxonomy" id="131215"/>
    <lineage>
        <taxon>Eukaryota</taxon>
        <taxon>Metazoa</taxon>
        <taxon>Ecdysozoa</taxon>
        <taxon>Arthropoda</taxon>
        <taxon>Hexapoda</taxon>
        <taxon>Insecta</taxon>
        <taxon>Pterygota</taxon>
        <taxon>Neoptera</taxon>
        <taxon>Endopterygota</taxon>
        <taxon>Hymenoptera</taxon>
        <taxon>Apocrita</taxon>
        <taxon>Proctotrupomorpha</taxon>
        <taxon>Chalcidoidea</taxon>
        <taxon>Aphelinidae</taxon>
        <taxon>Aphelininae</taxon>
        <taxon>Eretmocerus</taxon>
    </lineage>
</organism>
<evidence type="ECO:0000313" key="2">
    <source>
        <dbReference type="Proteomes" id="UP001239111"/>
    </source>
</evidence>
<keyword evidence="2" id="KW-1185">Reference proteome</keyword>
<comment type="caution">
    <text evidence="1">The sequence shown here is derived from an EMBL/GenBank/DDBJ whole genome shotgun (WGS) entry which is preliminary data.</text>
</comment>
<evidence type="ECO:0000313" key="1">
    <source>
        <dbReference type="EMBL" id="KAJ8683289.1"/>
    </source>
</evidence>
<proteinExistence type="predicted"/>